<evidence type="ECO:0000259" key="1">
    <source>
        <dbReference type="Pfam" id="PF26080"/>
    </source>
</evidence>
<gene>
    <name evidence="2" type="ORF">L798_04785</name>
</gene>
<dbReference type="Pfam" id="PF26080">
    <property type="entry name" value="CUB_animal"/>
    <property type="match status" value="1"/>
</dbReference>
<protein>
    <recommendedName>
        <fullName evidence="1">CUB domain-containing protein</fullName>
    </recommendedName>
</protein>
<evidence type="ECO:0000313" key="3">
    <source>
        <dbReference type="Proteomes" id="UP000027135"/>
    </source>
</evidence>
<reference evidence="2 3" key="1">
    <citation type="journal article" date="2014" name="Nat. Commun.">
        <title>Molecular traces of alternative social organization in a termite genome.</title>
        <authorList>
            <person name="Terrapon N."/>
            <person name="Li C."/>
            <person name="Robertson H.M."/>
            <person name="Ji L."/>
            <person name="Meng X."/>
            <person name="Booth W."/>
            <person name="Chen Z."/>
            <person name="Childers C.P."/>
            <person name="Glastad K.M."/>
            <person name="Gokhale K."/>
            <person name="Gowin J."/>
            <person name="Gronenberg W."/>
            <person name="Hermansen R.A."/>
            <person name="Hu H."/>
            <person name="Hunt B.G."/>
            <person name="Huylmans A.K."/>
            <person name="Khalil S.M."/>
            <person name="Mitchell R.D."/>
            <person name="Munoz-Torres M.C."/>
            <person name="Mustard J.A."/>
            <person name="Pan H."/>
            <person name="Reese J.T."/>
            <person name="Scharf M.E."/>
            <person name="Sun F."/>
            <person name="Vogel H."/>
            <person name="Xiao J."/>
            <person name="Yang W."/>
            <person name="Yang Z."/>
            <person name="Yang Z."/>
            <person name="Zhou J."/>
            <person name="Zhu J."/>
            <person name="Brent C.S."/>
            <person name="Elsik C.G."/>
            <person name="Goodisman M.A."/>
            <person name="Liberles D.A."/>
            <person name="Roe R.M."/>
            <person name="Vargo E.L."/>
            <person name="Vilcinskas A."/>
            <person name="Wang J."/>
            <person name="Bornberg-Bauer E."/>
            <person name="Korb J."/>
            <person name="Zhang G."/>
            <person name="Liebig J."/>
        </authorList>
    </citation>
    <scope>NUCLEOTIDE SEQUENCE [LARGE SCALE GENOMIC DNA]</scope>
    <source>
        <tissue evidence="2">Whole organism</tissue>
    </source>
</reference>
<evidence type="ECO:0000313" key="2">
    <source>
        <dbReference type="EMBL" id="KDR20486.1"/>
    </source>
</evidence>
<sequence length="57" mass="6450">MRLCGERLNDASVQIDFTRNYPVIDISNGPFIIPVRTNSNTNGRGFRIDYQQNTCAS</sequence>
<feature type="domain" description="CUB" evidence="1">
    <location>
        <begin position="2"/>
        <end position="53"/>
    </location>
</feature>
<dbReference type="InterPro" id="IPR058698">
    <property type="entry name" value="CUB_metazoa"/>
</dbReference>
<keyword evidence="3" id="KW-1185">Reference proteome</keyword>
<proteinExistence type="predicted"/>
<dbReference type="Proteomes" id="UP000027135">
    <property type="component" value="Unassembled WGS sequence"/>
</dbReference>
<organism evidence="2 3">
    <name type="scientific">Zootermopsis nevadensis</name>
    <name type="common">Dampwood termite</name>
    <dbReference type="NCBI Taxonomy" id="136037"/>
    <lineage>
        <taxon>Eukaryota</taxon>
        <taxon>Metazoa</taxon>
        <taxon>Ecdysozoa</taxon>
        <taxon>Arthropoda</taxon>
        <taxon>Hexapoda</taxon>
        <taxon>Insecta</taxon>
        <taxon>Pterygota</taxon>
        <taxon>Neoptera</taxon>
        <taxon>Polyneoptera</taxon>
        <taxon>Dictyoptera</taxon>
        <taxon>Blattodea</taxon>
        <taxon>Blattoidea</taxon>
        <taxon>Termitoidae</taxon>
        <taxon>Termopsidae</taxon>
        <taxon>Zootermopsis</taxon>
    </lineage>
</organism>
<dbReference type="EMBL" id="KK852602">
    <property type="protein sequence ID" value="KDR20486.1"/>
    <property type="molecule type" value="Genomic_DNA"/>
</dbReference>
<accession>A0A067RJ79</accession>
<dbReference type="AlphaFoldDB" id="A0A067RJ79"/>
<dbReference type="InParanoid" id="A0A067RJ79"/>
<name>A0A067RJ79_ZOONE</name>